<keyword evidence="1" id="KW-0812">Transmembrane</keyword>
<accession>A0A5P8JQU5</accession>
<protein>
    <submittedName>
        <fullName evidence="2">DUF3278 domain-containing protein</fullName>
    </submittedName>
</protein>
<dbReference type="Proteomes" id="UP000388452">
    <property type="component" value="Chromosome"/>
</dbReference>
<evidence type="ECO:0000256" key="1">
    <source>
        <dbReference type="SAM" id="Phobius"/>
    </source>
</evidence>
<proteinExistence type="predicted"/>
<sequence>MKMSKGDKFLKWFFGGRGVVDERFKQELGKVATKTLMVFFGVQMIFLLSFGMYMFLAPIEDYETLAEILWLCEMLGTSVIFLGMEFVLIHRKVFVQELPEAKANKTIRHLKFEWFRRALIAGIAYWLLMAWFDMGKAGFFAQLFAPDTIRSAVVWFVLWGATMYGIQRWQLRKIKDDD</sequence>
<gene>
    <name evidence="2" type="ORF">LM010_08320</name>
</gene>
<evidence type="ECO:0000313" key="2">
    <source>
        <dbReference type="EMBL" id="QFQ91426.1"/>
    </source>
</evidence>
<feature type="transmembrane region" description="Helical" evidence="1">
    <location>
        <begin position="148"/>
        <end position="166"/>
    </location>
</feature>
<organism evidence="2 3">
    <name type="scientific">Lacticaseibacillus manihotivorans</name>
    <dbReference type="NCBI Taxonomy" id="88233"/>
    <lineage>
        <taxon>Bacteria</taxon>
        <taxon>Bacillati</taxon>
        <taxon>Bacillota</taxon>
        <taxon>Bacilli</taxon>
        <taxon>Lactobacillales</taxon>
        <taxon>Lactobacillaceae</taxon>
        <taxon>Lacticaseibacillus</taxon>
    </lineage>
</organism>
<feature type="transmembrane region" description="Helical" evidence="1">
    <location>
        <begin position="68"/>
        <end position="89"/>
    </location>
</feature>
<name>A0A5P8JQU5_9LACO</name>
<keyword evidence="1" id="KW-1133">Transmembrane helix</keyword>
<dbReference type="InterPro" id="IPR021697">
    <property type="entry name" value="DUF3278"/>
</dbReference>
<evidence type="ECO:0000313" key="3">
    <source>
        <dbReference type="Proteomes" id="UP000388452"/>
    </source>
</evidence>
<feature type="transmembrane region" description="Helical" evidence="1">
    <location>
        <begin position="35"/>
        <end position="56"/>
    </location>
</feature>
<feature type="transmembrane region" description="Helical" evidence="1">
    <location>
        <begin position="114"/>
        <end position="132"/>
    </location>
</feature>
<dbReference type="EMBL" id="CP045068">
    <property type="protein sequence ID" value="QFQ91426.1"/>
    <property type="molecule type" value="Genomic_DNA"/>
</dbReference>
<reference evidence="2 3" key="1">
    <citation type="submission" date="2019-10" db="EMBL/GenBank/DDBJ databases">
        <title>Genome sequencing of Lactobacillus manihotivorans.</title>
        <authorList>
            <person name="Kim K."/>
        </authorList>
    </citation>
    <scope>NUCLEOTIDE SEQUENCE [LARGE SCALE GENOMIC DNA]</scope>
    <source>
        <strain evidence="2 3">LM010</strain>
    </source>
</reference>
<dbReference type="Pfam" id="PF11683">
    <property type="entry name" value="DUF3278"/>
    <property type="match status" value="1"/>
</dbReference>
<keyword evidence="1" id="KW-0472">Membrane</keyword>
<dbReference type="AlphaFoldDB" id="A0A5P8JQU5"/>